<dbReference type="AlphaFoldDB" id="A0A6J5CH46"/>
<protein>
    <submittedName>
        <fullName evidence="1">Uncharacterized protein</fullName>
    </submittedName>
</protein>
<proteinExistence type="predicted"/>
<reference evidence="1 2" key="1">
    <citation type="submission" date="2020-04" db="EMBL/GenBank/DDBJ databases">
        <authorList>
            <person name="De Canck E."/>
        </authorList>
    </citation>
    <scope>NUCLEOTIDE SEQUENCE [LARGE SCALE GENOMIC DNA]</scope>
    <source>
        <strain evidence="1 2">LMG 22037</strain>
    </source>
</reference>
<evidence type="ECO:0000313" key="1">
    <source>
        <dbReference type="EMBL" id="CAB3735147.1"/>
    </source>
</evidence>
<dbReference type="Proteomes" id="UP000494249">
    <property type="component" value="Unassembled WGS sequence"/>
</dbReference>
<organism evidence="1 2">
    <name type="scientific">Paraburkholderia phenoliruptrix</name>
    <dbReference type="NCBI Taxonomy" id="252970"/>
    <lineage>
        <taxon>Bacteria</taxon>
        <taxon>Pseudomonadati</taxon>
        <taxon>Pseudomonadota</taxon>
        <taxon>Betaproteobacteria</taxon>
        <taxon>Burkholderiales</taxon>
        <taxon>Burkholderiaceae</taxon>
        <taxon>Paraburkholderia</taxon>
    </lineage>
</organism>
<gene>
    <name evidence="1" type="ORF">LMG22037_05938</name>
</gene>
<name>A0A6J5CH46_9BURK</name>
<accession>A0A6J5CH46</accession>
<dbReference type="EMBL" id="CADIKB010000050">
    <property type="protein sequence ID" value="CAB3735147.1"/>
    <property type="molecule type" value="Genomic_DNA"/>
</dbReference>
<sequence>MQEEAGEPLYVRKFAAFDNTLVVYDDDRQPIRYLVDPLAEHYIEPPGESVPDGMLPPEEFAVRKAVLEMKVSTERYIAFGVWKRLFQRDEYVAAEQLALIKQKALAELVNSGPLYRAALRRIVNAMPEGNGGREALRAYTE</sequence>
<evidence type="ECO:0000313" key="2">
    <source>
        <dbReference type="Proteomes" id="UP000494249"/>
    </source>
</evidence>
<dbReference type="RefSeq" id="WP_051223904.1">
    <property type="nucleotide sequence ID" value="NZ_CADFGL010000048.1"/>
</dbReference>